<proteinExistence type="predicted"/>
<feature type="non-terminal residue" evidence="2">
    <location>
        <position position="97"/>
    </location>
</feature>
<name>A0A6J4I496_9ACTN</name>
<reference evidence="2" key="1">
    <citation type="submission" date="2020-02" db="EMBL/GenBank/DDBJ databases">
        <authorList>
            <person name="Meier V. D."/>
        </authorList>
    </citation>
    <scope>NUCLEOTIDE SEQUENCE</scope>
    <source>
        <strain evidence="2">AVDCRST_MAG10</strain>
    </source>
</reference>
<feature type="compositionally biased region" description="Gly residues" evidence="1">
    <location>
        <begin position="39"/>
        <end position="53"/>
    </location>
</feature>
<sequence length="97" mass="9048">GGALGSMGSLGAADPCRRPGPDGGPPPGGHVPALLVRGAGQGRAGGPGPGPDVGGDRRGRGHHPAGGLAEVLQGGAGQSEQGGHQGHAPPAGPPRTL</sequence>
<evidence type="ECO:0000313" key="2">
    <source>
        <dbReference type="EMBL" id="CAA9239894.1"/>
    </source>
</evidence>
<evidence type="ECO:0000256" key="1">
    <source>
        <dbReference type="SAM" id="MobiDB-lite"/>
    </source>
</evidence>
<accession>A0A6J4I496</accession>
<organism evidence="2">
    <name type="scientific">uncultured Acidimicrobiales bacterium</name>
    <dbReference type="NCBI Taxonomy" id="310071"/>
    <lineage>
        <taxon>Bacteria</taxon>
        <taxon>Bacillati</taxon>
        <taxon>Actinomycetota</taxon>
        <taxon>Acidimicrobiia</taxon>
        <taxon>Acidimicrobiales</taxon>
        <taxon>environmental samples</taxon>
    </lineage>
</organism>
<feature type="non-terminal residue" evidence="2">
    <location>
        <position position="1"/>
    </location>
</feature>
<protein>
    <submittedName>
        <fullName evidence="2">Uncharacterized protein</fullName>
    </submittedName>
</protein>
<dbReference type="AlphaFoldDB" id="A0A6J4I496"/>
<feature type="compositionally biased region" description="Low complexity" evidence="1">
    <location>
        <begin position="1"/>
        <end position="13"/>
    </location>
</feature>
<feature type="region of interest" description="Disordered" evidence="1">
    <location>
        <begin position="1"/>
        <end position="97"/>
    </location>
</feature>
<dbReference type="EMBL" id="CADCTB010000106">
    <property type="protein sequence ID" value="CAA9239894.1"/>
    <property type="molecule type" value="Genomic_DNA"/>
</dbReference>
<gene>
    <name evidence="2" type="ORF">AVDCRST_MAG10-1715</name>
</gene>